<sequence>MSHVTVWPVDDRSSGSVRWVRWTGGVSTLSWVCSGTTKVQRTSLPSPLHSSQWLSLQLLTQEKKGLPPPLGCGRCATGRLKWNTWNSTAYVSSVPFTSGTEGYACFKVPALLRTASGALLALSEARGGACGDFDPTELVYKRSVDGGSTWGPLARLVEPQGDASKLGVCGHSLVIGNVAPVQLGSSSSRHPGRILAPHTRNNFEVWITYSDDDGQTWSTAARIPNVTLTAAEPDCYRNMSYFDVAGVDTLRLDHLESFTTWLEQLCQPLADPYLNTTWTQKLSGPWQFVGVGPPGALQLSGGRVLVPAYHSYVRGLDGSNGTLPVSQLYNNFALGHTLISDDDGDTWRLGWTGLPHGDGANENQLVQLPNGSVLMNARSLSTGSPQQRVQARSDDGGETFGPSRIVPELPQPFNGCQGSFVGGDASVVYVAGPDPPNRTDVLQKALDHMGCRDIRMTGRSHVTVWKSTDGGGSYPEKLLIDSGLSAQTSLQHHGGQLSLLYEQADPSPETVENEILQVMIKDLKVLLPDRVVYRSVDRIRVAPASTSQIHLSLFIPSSDCSVCFFSIEAQVSQRCQQW</sequence>
<evidence type="ECO:0000259" key="2">
    <source>
        <dbReference type="Pfam" id="PF13088"/>
    </source>
</evidence>
<comment type="caution">
    <text evidence="3">The sequence shown here is derived from an EMBL/GenBank/DDBJ whole genome shotgun (WGS) entry which is preliminary data.</text>
</comment>
<dbReference type="PANTHER" id="PTHR10628">
    <property type="entry name" value="SIALIDASE"/>
    <property type="match status" value="1"/>
</dbReference>
<dbReference type="InterPro" id="IPR026856">
    <property type="entry name" value="Sialidase_fam"/>
</dbReference>
<evidence type="ECO:0000256" key="1">
    <source>
        <dbReference type="SAM" id="MobiDB-lite"/>
    </source>
</evidence>
<dbReference type="CDD" id="cd15482">
    <property type="entry name" value="Sialidase_non-viral"/>
    <property type="match status" value="1"/>
</dbReference>
<evidence type="ECO:0000313" key="3">
    <source>
        <dbReference type="EMBL" id="CAK0868388.1"/>
    </source>
</evidence>
<reference evidence="3" key="1">
    <citation type="submission" date="2023-10" db="EMBL/GenBank/DDBJ databases">
        <authorList>
            <person name="Chen Y."/>
            <person name="Shah S."/>
            <person name="Dougan E. K."/>
            <person name="Thang M."/>
            <person name="Chan C."/>
        </authorList>
    </citation>
    <scope>NUCLEOTIDE SEQUENCE [LARGE SCALE GENOMIC DNA]</scope>
</reference>
<dbReference type="Pfam" id="PF13088">
    <property type="entry name" value="BNR_2"/>
    <property type="match status" value="1"/>
</dbReference>
<dbReference type="Gene3D" id="2.120.10.10">
    <property type="match status" value="2"/>
</dbReference>
<dbReference type="InterPro" id="IPR036278">
    <property type="entry name" value="Sialidase_sf"/>
</dbReference>
<dbReference type="EMBL" id="CAUYUJ010016741">
    <property type="protein sequence ID" value="CAK0868388.1"/>
    <property type="molecule type" value="Genomic_DNA"/>
</dbReference>
<keyword evidence="4" id="KW-1185">Reference proteome</keyword>
<gene>
    <name evidence="3" type="ORF">PCOR1329_LOCUS55061</name>
</gene>
<proteinExistence type="predicted"/>
<protein>
    <recommendedName>
        <fullName evidence="2">Sialidase domain-containing protein</fullName>
    </recommendedName>
</protein>
<dbReference type="Proteomes" id="UP001189429">
    <property type="component" value="Unassembled WGS sequence"/>
</dbReference>
<feature type="region of interest" description="Disordered" evidence="1">
    <location>
        <begin position="381"/>
        <end position="402"/>
    </location>
</feature>
<accession>A0ABN9V970</accession>
<name>A0ABN9V970_9DINO</name>
<feature type="domain" description="Sialidase" evidence="2">
    <location>
        <begin position="286"/>
        <end position="484"/>
    </location>
</feature>
<dbReference type="SUPFAM" id="SSF50939">
    <property type="entry name" value="Sialidases"/>
    <property type="match status" value="1"/>
</dbReference>
<dbReference type="PANTHER" id="PTHR10628:SF30">
    <property type="entry name" value="EXO-ALPHA-SIALIDASE"/>
    <property type="match status" value="1"/>
</dbReference>
<feature type="compositionally biased region" description="Polar residues" evidence="1">
    <location>
        <begin position="381"/>
        <end position="390"/>
    </location>
</feature>
<organism evidence="3 4">
    <name type="scientific">Prorocentrum cordatum</name>
    <dbReference type="NCBI Taxonomy" id="2364126"/>
    <lineage>
        <taxon>Eukaryota</taxon>
        <taxon>Sar</taxon>
        <taxon>Alveolata</taxon>
        <taxon>Dinophyceae</taxon>
        <taxon>Prorocentrales</taxon>
        <taxon>Prorocentraceae</taxon>
        <taxon>Prorocentrum</taxon>
    </lineage>
</organism>
<evidence type="ECO:0000313" key="4">
    <source>
        <dbReference type="Proteomes" id="UP001189429"/>
    </source>
</evidence>
<dbReference type="InterPro" id="IPR011040">
    <property type="entry name" value="Sialidase"/>
</dbReference>